<keyword evidence="3" id="KW-0804">Transcription</keyword>
<evidence type="ECO:0000313" key="5">
    <source>
        <dbReference type="EMBL" id="AWW31147.1"/>
    </source>
</evidence>
<evidence type="ECO:0000313" key="6">
    <source>
        <dbReference type="Proteomes" id="UP000248688"/>
    </source>
</evidence>
<dbReference type="InterPro" id="IPR028082">
    <property type="entry name" value="Peripla_BP_I"/>
</dbReference>
<dbReference type="Proteomes" id="UP000248688">
    <property type="component" value="Chromosome"/>
</dbReference>
<dbReference type="PROSITE" id="PS50949">
    <property type="entry name" value="HTH_GNTR"/>
    <property type="match status" value="1"/>
</dbReference>
<evidence type="ECO:0000256" key="3">
    <source>
        <dbReference type="ARBA" id="ARBA00023163"/>
    </source>
</evidence>
<dbReference type="SMART" id="SM00345">
    <property type="entry name" value="HTH_GNTR"/>
    <property type="match status" value="1"/>
</dbReference>
<dbReference type="Pfam" id="PF13377">
    <property type="entry name" value="Peripla_BP_3"/>
    <property type="match status" value="1"/>
</dbReference>
<organism evidence="5 6">
    <name type="scientific">Echinicola strongylocentroti</name>
    <dbReference type="NCBI Taxonomy" id="1795355"/>
    <lineage>
        <taxon>Bacteria</taxon>
        <taxon>Pseudomonadati</taxon>
        <taxon>Bacteroidota</taxon>
        <taxon>Cytophagia</taxon>
        <taxon>Cytophagales</taxon>
        <taxon>Cyclobacteriaceae</taxon>
        <taxon>Echinicola</taxon>
    </lineage>
</organism>
<dbReference type="EMBL" id="CP030041">
    <property type="protein sequence ID" value="AWW31147.1"/>
    <property type="molecule type" value="Genomic_DNA"/>
</dbReference>
<dbReference type="InterPro" id="IPR000524">
    <property type="entry name" value="Tscrpt_reg_HTH_GntR"/>
</dbReference>
<keyword evidence="2" id="KW-0238">DNA-binding</keyword>
<dbReference type="Gene3D" id="1.10.10.10">
    <property type="entry name" value="Winged helix-like DNA-binding domain superfamily/Winged helix DNA-binding domain"/>
    <property type="match status" value="1"/>
</dbReference>
<dbReference type="CDD" id="cd07377">
    <property type="entry name" value="WHTH_GntR"/>
    <property type="match status" value="1"/>
</dbReference>
<dbReference type="OrthoDB" id="742238at2"/>
<dbReference type="Pfam" id="PF00392">
    <property type="entry name" value="GntR"/>
    <property type="match status" value="1"/>
</dbReference>
<dbReference type="AlphaFoldDB" id="A0A2Z4IK74"/>
<dbReference type="SUPFAM" id="SSF53822">
    <property type="entry name" value="Periplasmic binding protein-like I"/>
    <property type="match status" value="1"/>
</dbReference>
<sequence>MTLVAEGLLLQIDSKSRIPKYQQIVDSIIKNIENGYLKVGEKLPSINDISEEYYLSRDTVVRAYNLLREKKIITSVVSKGFYVNKAVNSSNSRILFILNKLSNYKLEIYNTFVNSMGSDNQVDLRVYHCDPQLLINILEENMGAYDNFVIMPHFKDQKATHTNYDKEVISCMRKIPKGRLVIMDNYLPEMGDNIACIYQDFKMDIYRALEEAKDQLKKYDKLILAFPNNPIYPYPKEIKQGFLNFCNTHHFDAEVLDKIYPDMELQKKDAYIVIDENDLVSLVKQTRDMQYQIGKDIGVVSYNDTPLKELFDITVISTDFELMGESAAYMIKKHKQEVVPNIFSFIDRGSL</sequence>
<gene>
    <name evidence="5" type="ORF">DN752_13985</name>
</gene>
<dbReference type="GO" id="GO:0003677">
    <property type="term" value="F:DNA binding"/>
    <property type="evidence" value="ECO:0007669"/>
    <property type="project" value="UniProtKB-KW"/>
</dbReference>
<evidence type="ECO:0000259" key="4">
    <source>
        <dbReference type="PROSITE" id="PS50949"/>
    </source>
</evidence>
<dbReference type="KEGG" id="est:DN752_13985"/>
<name>A0A2Z4IK74_9BACT</name>
<dbReference type="InterPro" id="IPR046335">
    <property type="entry name" value="LacI/GalR-like_sensor"/>
</dbReference>
<protein>
    <submittedName>
        <fullName evidence="5">Transcriptional regulator</fullName>
    </submittedName>
</protein>
<dbReference type="InterPro" id="IPR036388">
    <property type="entry name" value="WH-like_DNA-bd_sf"/>
</dbReference>
<dbReference type="SUPFAM" id="SSF46785">
    <property type="entry name" value="Winged helix' DNA-binding domain"/>
    <property type="match status" value="1"/>
</dbReference>
<accession>A0A2Z4IK74</accession>
<evidence type="ECO:0000256" key="2">
    <source>
        <dbReference type="ARBA" id="ARBA00023125"/>
    </source>
</evidence>
<keyword evidence="1" id="KW-0805">Transcription regulation</keyword>
<keyword evidence="6" id="KW-1185">Reference proteome</keyword>
<proteinExistence type="predicted"/>
<feature type="domain" description="HTH gntR-type" evidence="4">
    <location>
        <begin position="18"/>
        <end position="86"/>
    </location>
</feature>
<dbReference type="PANTHER" id="PTHR38445:SF10">
    <property type="entry name" value="GNTR-FAMILY TRANSCRIPTIONAL REGULATOR"/>
    <property type="match status" value="1"/>
</dbReference>
<reference evidence="5 6" key="1">
    <citation type="submission" date="2018-06" db="EMBL/GenBank/DDBJ databases">
        <title>Echinicola strongylocentroti sp. nov., isolated from a sea urchin Strongylocentrotus intermedius.</title>
        <authorList>
            <person name="Bae S.S."/>
        </authorList>
    </citation>
    <scope>NUCLEOTIDE SEQUENCE [LARGE SCALE GENOMIC DNA]</scope>
    <source>
        <strain evidence="5 6">MEBiC08714</strain>
    </source>
</reference>
<dbReference type="RefSeq" id="WP_112784524.1">
    <property type="nucleotide sequence ID" value="NZ_CP030041.1"/>
</dbReference>
<evidence type="ECO:0000256" key="1">
    <source>
        <dbReference type="ARBA" id="ARBA00023015"/>
    </source>
</evidence>
<dbReference type="InterPro" id="IPR036390">
    <property type="entry name" value="WH_DNA-bd_sf"/>
</dbReference>
<dbReference type="PANTHER" id="PTHR38445">
    <property type="entry name" value="HTH-TYPE TRANSCRIPTIONAL REPRESSOR YTRA"/>
    <property type="match status" value="1"/>
</dbReference>
<dbReference type="Gene3D" id="3.40.50.2300">
    <property type="match status" value="2"/>
</dbReference>
<dbReference type="GO" id="GO:0003700">
    <property type="term" value="F:DNA-binding transcription factor activity"/>
    <property type="evidence" value="ECO:0007669"/>
    <property type="project" value="InterPro"/>
</dbReference>